<organism evidence="2">
    <name type="scientific">Rhizophora mucronata</name>
    <name type="common">Asiatic mangrove</name>
    <dbReference type="NCBI Taxonomy" id="61149"/>
    <lineage>
        <taxon>Eukaryota</taxon>
        <taxon>Viridiplantae</taxon>
        <taxon>Streptophyta</taxon>
        <taxon>Embryophyta</taxon>
        <taxon>Tracheophyta</taxon>
        <taxon>Spermatophyta</taxon>
        <taxon>Magnoliopsida</taxon>
        <taxon>eudicotyledons</taxon>
        <taxon>Gunneridae</taxon>
        <taxon>Pentapetalae</taxon>
        <taxon>rosids</taxon>
        <taxon>fabids</taxon>
        <taxon>Malpighiales</taxon>
        <taxon>Rhizophoraceae</taxon>
        <taxon>Rhizophora</taxon>
    </lineage>
</organism>
<sequence length="62" mass="7391">MKNHSGKSNKRNRILQNPVLPIDPFIPFFLLVVLRRRHSRFPQQVRPLGLSLHCTYARKLER</sequence>
<protein>
    <submittedName>
        <fullName evidence="2">Protein DCLic</fullName>
    </submittedName>
</protein>
<dbReference type="AlphaFoldDB" id="A0A2P2JN33"/>
<dbReference type="EMBL" id="GGEC01014397">
    <property type="protein sequence ID" value="MBW94880.1"/>
    <property type="molecule type" value="Transcribed_RNA"/>
</dbReference>
<keyword evidence="1" id="KW-0472">Membrane</keyword>
<feature type="transmembrane region" description="Helical" evidence="1">
    <location>
        <begin position="14"/>
        <end position="34"/>
    </location>
</feature>
<name>A0A2P2JN33_RHIMU</name>
<evidence type="ECO:0000313" key="2">
    <source>
        <dbReference type="EMBL" id="MBW94880.1"/>
    </source>
</evidence>
<proteinExistence type="predicted"/>
<accession>A0A2P2JN33</accession>
<keyword evidence="1" id="KW-1133">Transmembrane helix</keyword>
<reference evidence="2" key="1">
    <citation type="submission" date="2018-02" db="EMBL/GenBank/DDBJ databases">
        <title>Rhizophora mucronata_Transcriptome.</title>
        <authorList>
            <person name="Meera S.P."/>
            <person name="Sreeshan A."/>
            <person name="Augustine A."/>
        </authorList>
    </citation>
    <scope>NUCLEOTIDE SEQUENCE</scope>
    <source>
        <tissue evidence="2">Leaf</tissue>
    </source>
</reference>
<evidence type="ECO:0000256" key="1">
    <source>
        <dbReference type="SAM" id="Phobius"/>
    </source>
</evidence>
<keyword evidence="1" id="KW-0812">Transmembrane</keyword>